<dbReference type="PRINTS" id="PR00173">
    <property type="entry name" value="EDTRNSPORT"/>
</dbReference>
<evidence type="ECO:0000256" key="1">
    <source>
        <dbReference type="ARBA" id="ARBA00004141"/>
    </source>
</evidence>
<feature type="transmembrane region" description="Helical" evidence="10">
    <location>
        <begin position="329"/>
        <end position="349"/>
    </location>
</feature>
<evidence type="ECO:0000256" key="2">
    <source>
        <dbReference type="ARBA" id="ARBA00006148"/>
    </source>
</evidence>
<proteinExistence type="inferred from homology"/>
<keyword evidence="6 10" id="KW-1133">Transmembrane helix</keyword>
<dbReference type="Gene3D" id="1.10.3860.10">
    <property type="entry name" value="Sodium:dicarboxylate symporter"/>
    <property type="match status" value="1"/>
</dbReference>
<keyword evidence="7 10" id="KW-0472">Membrane</keyword>
<evidence type="ECO:0000256" key="4">
    <source>
        <dbReference type="ARBA" id="ARBA00022448"/>
    </source>
</evidence>
<feature type="transmembrane region" description="Helical" evidence="10">
    <location>
        <begin position="397"/>
        <end position="415"/>
    </location>
</feature>
<comment type="similarity">
    <text evidence="2">Belongs to the dicarboxylate/amino acid:cation symporter (DAACS) (TC 2.A.23) family.</text>
</comment>
<feature type="region of interest" description="Disordered" evidence="9">
    <location>
        <begin position="489"/>
        <end position="517"/>
    </location>
</feature>
<name>A0A6I2F5L2_9MICO</name>
<feature type="transmembrane region" description="Helical" evidence="10">
    <location>
        <begin position="211"/>
        <end position="228"/>
    </location>
</feature>
<dbReference type="GO" id="GO:0005886">
    <property type="term" value="C:plasma membrane"/>
    <property type="evidence" value="ECO:0007669"/>
    <property type="project" value="UniProtKB-SubCell"/>
</dbReference>
<organism evidence="11 12">
    <name type="scientific">Agromyces agglutinans</name>
    <dbReference type="NCBI Taxonomy" id="2662258"/>
    <lineage>
        <taxon>Bacteria</taxon>
        <taxon>Bacillati</taxon>
        <taxon>Actinomycetota</taxon>
        <taxon>Actinomycetes</taxon>
        <taxon>Micrococcales</taxon>
        <taxon>Microbacteriaceae</taxon>
        <taxon>Agromyces</taxon>
    </lineage>
</organism>
<dbReference type="SUPFAM" id="SSF118215">
    <property type="entry name" value="Proton glutamate symport protein"/>
    <property type="match status" value="1"/>
</dbReference>
<evidence type="ECO:0000313" key="12">
    <source>
        <dbReference type="Proteomes" id="UP000431080"/>
    </source>
</evidence>
<keyword evidence="12" id="KW-1185">Reference proteome</keyword>
<evidence type="ECO:0000256" key="7">
    <source>
        <dbReference type="ARBA" id="ARBA00023136"/>
    </source>
</evidence>
<comment type="caution">
    <text evidence="11">The sequence shown here is derived from an EMBL/GenBank/DDBJ whole genome shotgun (WGS) entry which is preliminary data.</text>
</comment>
<dbReference type="InterPro" id="IPR036458">
    <property type="entry name" value="Na:dicarbo_symporter_sf"/>
</dbReference>
<evidence type="ECO:0000256" key="6">
    <source>
        <dbReference type="ARBA" id="ARBA00022989"/>
    </source>
</evidence>
<feature type="transmembrane region" description="Helical" evidence="10">
    <location>
        <begin position="74"/>
        <end position="93"/>
    </location>
</feature>
<dbReference type="PANTHER" id="PTHR42865">
    <property type="entry name" value="PROTON/GLUTAMATE-ASPARTATE SYMPORTER"/>
    <property type="match status" value="1"/>
</dbReference>
<feature type="transmembrane region" description="Helical" evidence="10">
    <location>
        <begin position="105"/>
        <end position="132"/>
    </location>
</feature>
<evidence type="ECO:0000256" key="5">
    <source>
        <dbReference type="ARBA" id="ARBA00022692"/>
    </source>
</evidence>
<feature type="compositionally biased region" description="Basic and acidic residues" evidence="9">
    <location>
        <begin position="1"/>
        <end position="11"/>
    </location>
</feature>
<comment type="subcellular location">
    <subcellularLocation>
        <location evidence="1">Membrane</location>
        <topology evidence="1">Multi-pass membrane protein</topology>
    </subcellularLocation>
</comment>
<keyword evidence="5 10" id="KW-0812">Transmembrane</keyword>
<evidence type="ECO:0000256" key="9">
    <source>
        <dbReference type="SAM" id="MobiDB-lite"/>
    </source>
</evidence>
<feature type="region of interest" description="Disordered" evidence="9">
    <location>
        <begin position="1"/>
        <end position="25"/>
    </location>
</feature>
<evidence type="ECO:0000313" key="11">
    <source>
        <dbReference type="EMBL" id="MRG59932.1"/>
    </source>
</evidence>
<evidence type="ECO:0000256" key="10">
    <source>
        <dbReference type="SAM" id="Phobius"/>
    </source>
</evidence>
<reference evidence="11 12" key="1">
    <citation type="submission" date="2019-10" db="EMBL/GenBank/DDBJ databases">
        <authorList>
            <person name="Nie G."/>
            <person name="Ming H."/>
            <person name="Yi B."/>
        </authorList>
    </citation>
    <scope>NUCLEOTIDE SEQUENCE [LARGE SCALE GENOMIC DNA]</scope>
    <source>
        <strain evidence="11 12">CFH 90414</strain>
    </source>
</reference>
<evidence type="ECO:0000256" key="8">
    <source>
        <dbReference type="ARBA" id="ARBA00031293"/>
    </source>
</evidence>
<dbReference type="GO" id="GO:0015293">
    <property type="term" value="F:symporter activity"/>
    <property type="evidence" value="ECO:0007669"/>
    <property type="project" value="UniProtKB-KW"/>
</dbReference>
<evidence type="ECO:0000256" key="3">
    <source>
        <dbReference type="ARBA" id="ARBA00022031"/>
    </source>
</evidence>
<feature type="transmembrane region" description="Helical" evidence="10">
    <location>
        <begin position="283"/>
        <end position="308"/>
    </location>
</feature>
<dbReference type="PANTHER" id="PTHR42865:SF5">
    <property type="entry name" value="L-CYSTINE TRANSPORTER TCYP"/>
    <property type="match status" value="1"/>
</dbReference>
<dbReference type="EMBL" id="WJIF01000004">
    <property type="protein sequence ID" value="MRG59932.1"/>
    <property type="molecule type" value="Genomic_DNA"/>
</dbReference>
<dbReference type="AlphaFoldDB" id="A0A6I2F5L2"/>
<feature type="transmembrane region" description="Helical" evidence="10">
    <location>
        <begin position="369"/>
        <end position="390"/>
    </location>
</feature>
<accession>A0A6I2F5L2</accession>
<keyword evidence="4" id="KW-0813">Transport</keyword>
<feature type="transmembrane region" description="Helical" evidence="10">
    <location>
        <begin position="249"/>
        <end position="271"/>
    </location>
</feature>
<feature type="compositionally biased region" description="Low complexity" evidence="9">
    <location>
        <begin position="491"/>
        <end position="509"/>
    </location>
</feature>
<dbReference type="Proteomes" id="UP000431080">
    <property type="component" value="Unassembled WGS sequence"/>
</dbReference>
<gene>
    <name evidence="11" type="ORF">GE115_08620</name>
</gene>
<dbReference type="Pfam" id="PF00375">
    <property type="entry name" value="SDF"/>
    <property type="match status" value="1"/>
</dbReference>
<feature type="transmembrane region" description="Helical" evidence="10">
    <location>
        <begin position="48"/>
        <end position="67"/>
    </location>
</feature>
<sequence length="517" mass="52869">MPDTRRNRDSSADTDDGPPASAQYGRASCTASSLPARTAGAPVADLDWLSLGALGATAALFLGIFLLRRAGAGFTLLTVSALVVGIGVGLAFQGHLAYVDVIGTVYVNVITAIVAPLIIVSVLSSVTSLGSLAKLRTIGLSSVFWLLLTNLIAILLTLGLALATGIGTGVDLELDGVEGTSSLTGLLRPLDQVIIDLFPSNLAADLSSNNIIAIILFTLLIAVSYLLVADRKPEKVRAFKDLVDATRRVFFKAVGFIIALTPYAVLALVASTTSTAVARLETAASLVGVLVIALVACFVDAYLVNGVLVKVFADLNPFRFFRLITPPQYTAFTTQSSIGTLPLTISTLIRKVGVSPEVAGFTAPIGTTIGMPGCAGIWPTLVAVFSVHALGIEYTPLDYAVLVVLGLLVSLGTAGVPGTAIITATAVLTAVGLPVEVLVLLIPISAVAGTASTMANVTAAATSAAIVARRAGALDDEVFAGRATYAEDDAPAAAEPEAAPVTGPEAAPALEPVRAGR</sequence>
<feature type="transmembrane region" description="Helical" evidence="10">
    <location>
        <begin position="144"/>
        <end position="166"/>
    </location>
</feature>
<dbReference type="InterPro" id="IPR001991">
    <property type="entry name" value="Na-dicarboxylate_symporter"/>
</dbReference>
<protein>
    <recommendedName>
        <fullName evidence="3">L-cystine uptake protein TcyP</fullName>
    </recommendedName>
    <alternativeName>
        <fullName evidence="8">Transporter of cystine TcyP</fullName>
    </alternativeName>
</protein>